<gene>
    <name evidence="1" type="ORF">CENDO_07530</name>
</gene>
<organism evidence="1 2">
    <name type="scientific">Corynebacterium endometrii</name>
    <dbReference type="NCBI Taxonomy" id="2488819"/>
    <lineage>
        <taxon>Bacteria</taxon>
        <taxon>Bacillati</taxon>
        <taxon>Actinomycetota</taxon>
        <taxon>Actinomycetes</taxon>
        <taxon>Mycobacteriales</taxon>
        <taxon>Corynebacteriaceae</taxon>
        <taxon>Corynebacterium</taxon>
    </lineage>
</organism>
<sequence length="182" mass="18211" precursor="true">MSLARGSVAAVALCATVAAVGIWGPRPSPSPQGDELGPERGETAEAYQARAAATITGSEPTYALVSFEGGLGPERAAEAVGEAERLAAVIIGQAAPIAVPEPAGNATRRDVLDTVLGRVAASLAGIGNVSAPMTFSAAIVYGEPEALRAIEQSPGVLAVEAVPADSAWGAFAVRPPGYHGQL</sequence>
<dbReference type="RefSeq" id="WP_136141475.1">
    <property type="nucleotide sequence ID" value="NZ_CP039247.1"/>
</dbReference>
<accession>A0A4P7QH10</accession>
<evidence type="ECO:0000313" key="2">
    <source>
        <dbReference type="Proteomes" id="UP000296352"/>
    </source>
</evidence>
<proteinExistence type="predicted"/>
<name>A0A4P7QH10_9CORY</name>
<keyword evidence="2" id="KW-1185">Reference proteome</keyword>
<dbReference type="KEGG" id="cee:CENDO_07530"/>
<dbReference type="Proteomes" id="UP000296352">
    <property type="component" value="Chromosome"/>
</dbReference>
<dbReference type="OrthoDB" id="4424197at2"/>
<reference evidence="1 2" key="1">
    <citation type="submission" date="2019-04" db="EMBL/GenBank/DDBJ databases">
        <title>Corynebacterium endometrii sp. nov., isolated from the uterus of a cow with endometritis.</title>
        <authorList>
            <person name="Ballas P."/>
            <person name="Ruckert C."/>
            <person name="Wagener K."/>
            <person name="Drillich M."/>
            <person name="Kaempfer P."/>
            <person name="Busse H.-J."/>
            <person name="Ehling-Schulz M."/>
        </authorList>
    </citation>
    <scope>NUCLEOTIDE SEQUENCE [LARGE SCALE GENOMIC DNA]</scope>
    <source>
        <strain evidence="1 2">LMM-1653</strain>
    </source>
</reference>
<protein>
    <submittedName>
        <fullName evidence="1">Uncharacterized protein</fullName>
    </submittedName>
</protein>
<dbReference type="EMBL" id="CP039247">
    <property type="protein sequence ID" value="QCB28780.1"/>
    <property type="molecule type" value="Genomic_DNA"/>
</dbReference>
<evidence type="ECO:0000313" key="1">
    <source>
        <dbReference type="EMBL" id="QCB28780.1"/>
    </source>
</evidence>
<dbReference type="AlphaFoldDB" id="A0A4P7QH10"/>